<dbReference type="Proteomes" id="UP000604046">
    <property type="component" value="Unassembled WGS sequence"/>
</dbReference>
<sequence length="674" mass="73660">MACPAGQMWNSGSGAADCVPCPAGHMSYQGGLCLQTLAFMLEHGPTPSFSAQADNYGLLQLSFQVSFGAVYENISMVYSVDVQPDAGSLSAGAVPCDGLFKWTDRQVGTQTFRNSTKTLTYTELDGACKLGTTFEASEVVRSGVAAVFLCRGTLTECQQVIQSWHFPLTLRFPRATHAYYTGLLATEPKVVQNTSVYLGAFPTEFLLYESNFFTKAKDLAIYRAHDRAFAELRLQGGGELDMVVSMAWLSKTTDPKGQSVHNLTDSINRLSSGKGQVRFSVQLEACYNCYLHVLASITNRRLGELRGRKLAAEAQHAVQTIPITVKDVAQEPQEEQEGGSPVVPIVMGLVALLVLCPLLAVCFRKQKRSPSEPAAHDLVPSAPPACPPLPIGVPLQATQPVFQVAPAGVVQLLAAELRKARGLGVGYDQRFKKVDYSSLRLKECWQINLPTRTAEYDFRKYVVQQEVSRVASELFRGHIPCVTTATDGLRKSWSLDTGCNEQLLFHGTGTEHLLSIAYTGVSERLSGGLFGTGAYLAEDAAKADQYAVPLEPSSSEKMAADIRSKLFTDCGLGIPQEDVYFMLVCKVVLGFPLYTQDGETAMASPPTETRLIPGATIFANSRKGELVQVEHLSPPVRYHALIAEKHRLLKRFREFVIYDGKGILPAYIVAYERK</sequence>
<organism evidence="2 3">
    <name type="scientific">Symbiodinium natans</name>
    <dbReference type="NCBI Taxonomy" id="878477"/>
    <lineage>
        <taxon>Eukaryota</taxon>
        <taxon>Sar</taxon>
        <taxon>Alveolata</taxon>
        <taxon>Dinophyceae</taxon>
        <taxon>Suessiales</taxon>
        <taxon>Symbiodiniaceae</taxon>
        <taxon>Symbiodinium</taxon>
    </lineage>
</organism>
<dbReference type="GO" id="GO:0003950">
    <property type="term" value="F:NAD+ poly-ADP-ribosyltransferase activity"/>
    <property type="evidence" value="ECO:0007669"/>
    <property type="project" value="InterPro"/>
</dbReference>
<dbReference type="PANTHER" id="PTHR45740:SF2">
    <property type="entry name" value="POLY [ADP-RIBOSE] POLYMERASE"/>
    <property type="match status" value="1"/>
</dbReference>
<dbReference type="Pfam" id="PF00644">
    <property type="entry name" value="PARP"/>
    <property type="match status" value="1"/>
</dbReference>
<dbReference type="OrthoDB" id="412449at2759"/>
<evidence type="ECO:0000259" key="1">
    <source>
        <dbReference type="Pfam" id="PF00644"/>
    </source>
</evidence>
<reference evidence="2" key="1">
    <citation type="submission" date="2021-02" db="EMBL/GenBank/DDBJ databases">
        <authorList>
            <person name="Dougan E. K."/>
            <person name="Rhodes N."/>
            <person name="Thang M."/>
            <person name="Chan C."/>
        </authorList>
    </citation>
    <scope>NUCLEOTIDE SEQUENCE</scope>
</reference>
<dbReference type="GO" id="GO:0005634">
    <property type="term" value="C:nucleus"/>
    <property type="evidence" value="ECO:0007669"/>
    <property type="project" value="TreeGrafter"/>
</dbReference>
<accession>A0A812N325</accession>
<feature type="domain" description="PARP catalytic" evidence="1">
    <location>
        <begin position="498"/>
        <end position="671"/>
    </location>
</feature>
<gene>
    <name evidence="2" type="primary">ODA11</name>
    <name evidence="2" type="ORF">SNAT2548_LOCUS15771</name>
</gene>
<keyword evidence="3" id="KW-1185">Reference proteome</keyword>
<dbReference type="InterPro" id="IPR051712">
    <property type="entry name" value="ARTD-AVP"/>
</dbReference>
<dbReference type="AlphaFoldDB" id="A0A812N325"/>
<evidence type="ECO:0000313" key="3">
    <source>
        <dbReference type="Proteomes" id="UP000604046"/>
    </source>
</evidence>
<dbReference type="Gene3D" id="3.90.228.10">
    <property type="match status" value="1"/>
</dbReference>
<comment type="caution">
    <text evidence="2">The sequence shown here is derived from an EMBL/GenBank/DDBJ whole genome shotgun (WGS) entry which is preliminary data.</text>
</comment>
<name>A0A812N325_9DINO</name>
<dbReference type="PANTHER" id="PTHR45740">
    <property type="entry name" value="POLY [ADP-RIBOSE] POLYMERASE"/>
    <property type="match status" value="1"/>
</dbReference>
<proteinExistence type="predicted"/>
<evidence type="ECO:0000313" key="2">
    <source>
        <dbReference type="EMBL" id="CAE7299658.1"/>
    </source>
</evidence>
<dbReference type="EMBL" id="CAJNDS010002057">
    <property type="protein sequence ID" value="CAE7299658.1"/>
    <property type="molecule type" value="Genomic_DNA"/>
</dbReference>
<dbReference type="SUPFAM" id="SSF56399">
    <property type="entry name" value="ADP-ribosylation"/>
    <property type="match status" value="1"/>
</dbReference>
<dbReference type="InterPro" id="IPR012317">
    <property type="entry name" value="Poly(ADP-ribose)pol_cat_dom"/>
</dbReference>
<protein>
    <submittedName>
        <fullName evidence="2">ODA11 protein</fullName>
    </submittedName>
</protein>
<dbReference type="GO" id="GO:1990404">
    <property type="term" value="F:NAD+-protein mono-ADP-ribosyltransferase activity"/>
    <property type="evidence" value="ECO:0007669"/>
    <property type="project" value="TreeGrafter"/>
</dbReference>